<comment type="caution">
    <text evidence="2">The sequence shown here is derived from an EMBL/GenBank/DDBJ whole genome shotgun (WGS) entry which is preliminary data.</text>
</comment>
<dbReference type="Gene3D" id="3.60.40.10">
    <property type="entry name" value="PPM-type phosphatase domain"/>
    <property type="match status" value="2"/>
</dbReference>
<feature type="domain" description="PPM-type phosphatase" evidence="1">
    <location>
        <begin position="51"/>
        <end position="244"/>
    </location>
</feature>
<dbReference type="InterPro" id="IPR015655">
    <property type="entry name" value="PP2C"/>
</dbReference>
<sequence length="335" mass="37363">MGACCTCQRGQRFDGFIVEDDIEEEREVEEDDIRARGDYGARVMLQGSSKLISMFSQQGRKGINQDAMTVWEKFGGDEDTLFCGVFDGHGPSGHMVARHVRDTLPSKLSSSFKHLEISTNNHNSGVSDESNWNVVGENGQDTDDYSQNPLLNAWKSSLVKSFQDMDIDLETESTIESYCSGTTTVTIVKQVWDVLSNNEVISIVASARKRSLAARLLVDRAVRTWRIKYPAAKVDDCAVVCLFFKRPRPFLTKSMSEVTQLSLNYSDLGVCYLARSTGTEDGLETVLNCDVNEDLRDRTARDEGAGRVGSSLNFPRVGGDLNRRRLAKDFEHVET</sequence>
<reference evidence="2" key="1">
    <citation type="submission" date="2022-12" db="EMBL/GenBank/DDBJ databases">
        <title>Draft genome assemblies for two species of Escallonia (Escalloniales).</title>
        <authorList>
            <person name="Chanderbali A."/>
            <person name="Dervinis C."/>
            <person name="Anghel I."/>
            <person name="Soltis D."/>
            <person name="Soltis P."/>
            <person name="Zapata F."/>
        </authorList>
    </citation>
    <scope>NUCLEOTIDE SEQUENCE</scope>
    <source>
        <strain evidence="2">UCBG64.0493</strain>
        <tissue evidence="2">Leaf</tissue>
    </source>
</reference>
<gene>
    <name evidence="2" type="ORF">RJ639_037525</name>
</gene>
<dbReference type="PROSITE" id="PS51746">
    <property type="entry name" value="PPM_2"/>
    <property type="match status" value="1"/>
</dbReference>
<dbReference type="SUPFAM" id="SSF81606">
    <property type="entry name" value="PP2C-like"/>
    <property type="match status" value="1"/>
</dbReference>
<dbReference type="AlphaFoldDB" id="A0AA89B4V2"/>
<dbReference type="EMBL" id="JAVXUP010000378">
    <property type="protein sequence ID" value="KAK3029504.1"/>
    <property type="molecule type" value="Genomic_DNA"/>
</dbReference>
<proteinExistence type="predicted"/>
<dbReference type="GO" id="GO:0004722">
    <property type="term" value="F:protein serine/threonine phosphatase activity"/>
    <property type="evidence" value="ECO:0007669"/>
    <property type="project" value="InterPro"/>
</dbReference>
<protein>
    <recommendedName>
        <fullName evidence="1">PPM-type phosphatase domain-containing protein</fullName>
    </recommendedName>
</protein>
<evidence type="ECO:0000313" key="2">
    <source>
        <dbReference type="EMBL" id="KAK3029504.1"/>
    </source>
</evidence>
<dbReference type="PANTHER" id="PTHR47992">
    <property type="entry name" value="PROTEIN PHOSPHATASE"/>
    <property type="match status" value="1"/>
</dbReference>
<dbReference type="InterPro" id="IPR001932">
    <property type="entry name" value="PPM-type_phosphatase-like_dom"/>
</dbReference>
<evidence type="ECO:0000259" key="1">
    <source>
        <dbReference type="PROSITE" id="PS51746"/>
    </source>
</evidence>
<dbReference type="InterPro" id="IPR036457">
    <property type="entry name" value="PPM-type-like_dom_sf"/>
</dbReference>
<accession>A0AA89B4V2</accession>
<name>A0AA89B4V2_9ASTE</name>
<keyword evidence="3" id="KW-1185">Reference proteome</keyword>
<organism evidence="2 3">
    <name type="scientific">Escallonia herrerae</name>
    <dbReference type="NCBI Taxonomy" id="1293975"/>
    <lineage>
        <taxon>Eukaryota</taxon>
        <taxon>Viridiplantae</taxon>
        <taxon>Streptophyta</taxon>
        <taxon>Embryophyta</taxon>
        <taxon>Tracheophyta</taxon>
        <taxon>Spermatophyta</taxon>
        <taxon>Magnoliopsida</taxon>
        <taxon>eudicotyledons</taxon>
        <taxon>Gunneridae</taxon>
        <taxon>Pentapetalae</taxon>
        <taxon>asterids</taxon>
        <taxon>campanulids</taxon>
        <taxon>Escalloniales</taxon>
        <taxon>Escalloniaceae</taxon>
        <taxon>Escallonia</taxon>
    </lineage>
</organism>
<evidence type="ECO:0000313" key="3">
    <source>
        <dbReference type="Proteomes" id="UP001188597"/>
    </source>
</evidence>
<dbReference type="Proteomes" id="UP001188597">
    <property type="component" value="Unassembled WGS sequence"/>
</dbReference>